<evidence type="ECO:0000256" key="6">
    <source>
        <dbReference type="ARBA" id="ARBA00023136"/>
    </source>
</evidence>
<dbReference type="InterPro" id="IPR011066">
    <property type="entry name" value="MscS_channel_C_sf"/>
</dbReference>
<evidence type="ECO:0000259" key="10">
    <source>
        <dbReference type="Pfam" id="PF21082"/>
    </source>
</evidence>
<dbReference type="Pfam" id="PF21088">
    <property type="entry name" value="MS_channel_1st"/>
    <property type="match status" value="1"/>
</dbReference>
<dbReference type="InterPro" id="IPR023408">
    <property type="entry name" value="MscS_beta-dom_sf"/>
</dbReference>
<dbReference type="Gene3D" id="1.10.287.1260">
    <property type="match status" value="1"/>
</dbReference>
<feature type="transmembrane region" description="Helical" evidence="8">
    <location>
        <begin position="71"/>
        <end position="92"/>
    </location>
</feature>
<keyword evidence="6 8" id="KW-0472">Membrane</keyword>
<evidence type="ECO:0000259" key="9">
    <source>
        <dbReference type="Pfam" id="PF00924"/>
    </source>
</evidence>
<evidence type="ECO:0008006" key="14">
    <source>
        <dbReference type="Google" id="ProtNLM"/>
    </source>
</evidence>
<evidence type="ECO:0000256" key="1">
    <source>
        <dbReference type="ARBA" id="ARBA00004651"/>
    </source>
</evidence>
<gene>
    <name evidence="12" type="ORF">B4135_2573</name>
</gene>
<dbReference type="EMBL" id="LQYT01000058">
    <property type="protein sequence ID" value="KYD16894.1"/>
    <property type="molecule type" value="Genomic_DNA"/>
</dbReference>
<dbReference type="Gene3D" id="2.30.30.60">
    <property type="match status" value="1"/>
</dbReference>
<sequence length="369" mass="41536">MNEKGIPNMWNSLLAEETIQIRDGLLVFALFLFLYWIFKKWIFQGVLALLQKTPSSFLPYLWESFKRPIQVGLIAAGLIWAVHIFPFVHIGQLFLEKVARSVFIVLLTWGFYNFSSTSSSMFENLKKRMNVDIDQIFIPFLSKTIRLVIVAISITIIAQEFNYNISGFIAGLGLGGLAVALAAKEVLANLLGGIVIIFERPFSIGDSITTPSVEGTVEDITFRSTKIRNPSQALVTVPNSILANQPITNNSRIGKRKISFNLEILWAPRNKLERAVKRLEEMLHRHPGIQPEDVFVKLDQIRDGKMVLIFNFFTKSSEWSDYLDIKQEINLNILQILEEEGLQVANAPQPMAPGSSAPQQGSKKNEPGS</sequence>
<feature type="transmembrane region" description="Helical" evidence="8">
    <location>
        <begin position="25"/>
        <end position="50"/>
    </location>
</feature>
<proteinExistence type="inferred from homology"/>
<dbReference type="SUPFAM" id="SSF82689">
    <property type="entry name" value="Mechanosensitive channel protein MscS (YggB), C-terminal domain"/>
    <property type="match status" value="1"/>
</dbReference>
<accession>A0A150LX43</accession>
<keyword evidence="4 8" id="KW-0812">Transmembrane</keyword>
<comment type="subcellular location">
    <subcellularLocation>
        <location evidence="1">Cell membrane</location>
        <topology evidence="1">Multi-pass membrane protein</topology>
    </subcellularLocation>
</comment>
<dbReference type="Pfam" id="PF00924">
    <property type="entry name" value="MS_channel_2nd"/>
    <property type="match status" value="1"/>
</dbReference>
<dbReference type="GO" id="GO:0005886">
    <property type="term" value="C:plasma membrane"/>
    <property type="evidence" value="ECO:0007669"/>
    <property type="project" value="UniProtKB-SubCell"/>
</dbReference>
<dbReference type="Proteomes" id="UP000075683">
    <property type="component" value="Unassembled WGS sequence"/>
</dbReference>
<feature type="transmembrane region" description="Helical" evidence="8">
    <location>
        <begin position="98"/>
        <end position="115"/>
    </location>
</feature>
<dbReference type="PATRIC" id="fig|301148.3.peg.4111"/>
<evidence type="ECO:0000256" key="7">
    <source>
        <dbReference type="SAM" id="MobiDB-lite"/>
    </source>
</evidence>
<evidence type="ECO:0000256" key="8">
    <source>
        <dbReference type="SAM" id="Phobius"/>
    </source>
</evidence>
<dbReference type="InterPro" id="IPR006685">
    <property type="entry name" value="MscS_channel_2nd"/>
</dbReference>
<comment type="similarity">
    <text evidence="2">Belongs to the MscS (TC 1.A.23) family.</text>
</comment>
<evidence type="ECO:0000259" key="11">
    <source>
        <dbReference type="Pfam" id="PF21088"/>
    </source>
</evidence>
<keyword evidence="3" id="KW-1003">Cell membrane</keyword>
<dbReference type="SUPFAM" id="SSF50182">
    <property type="entry name" value="Sm-like ribonucleoproteins"/>
    <property type="match status" value="1"/>
</dbReference>
<reference evidence="12 13" key="1">
    <citation type="submission" date="2016-01" db="EMBL/GenBank/DDBJ databases">
        <title>Draft Genome Sequences of Seven Thermophilic Sporeformers Isolated from Foods.</title>
        <authorList>
            <person name="Berendsen E.M."/>
            <person name="Wells-Bennik M.H."/>
            <person name="Krawcyk A.O."/>
            <person name="De Jong A."/>
            <person name="Holsappel S."/>
            <person name="Eijlander R.T."/>
            <person name="Kuipers O.P."/>
        </authorList>
    </citation>
    <scope>NUCLEOTIDE SEQUENCE [LARGE SCALE GENOMIC DNA]</scope>
    <source>
        <strain evidence="12 13">B4135</strain>
    </source>
</reference>
<evidence type="ECO:0000256" key="2">
    <source>
        <dbReference type="ARBA" id="ARBA00008017"/>
    </source>
</evidence>
<dbReference type="GO" id="GO:0055085">
    <property type="term" value="P:transmembrane transport"/>
    <property type="evidence" value="ECO:0007669"/>
    <property type="project" value="InterPro"/>
</dbReference>
<dbReference type="PANTHER" id="PTHR43634">
    <property type="entry name" value="OW CONDUCTANCE MECHANOSENSITIVE CHANNEL"/>
    <property type="match status" value="1"/>
</dbReference>
<organism evidence="12 13">
    <name type="scientific">Caldibacillus debilis</name>
    <dbReference type="NCBI Taxonomy" id="301148"/>
    <lineage>
        <taxon>Bacteria</taxon>
        <taxon>Bacillati</taxon>
        <taxon>Bacillota</taxon>
        <taxon>Bacilli</taxon>
        <taxon>Bacillales</taxon>
        <taxon>Bacillaceae</taxon>
        <taxon>Caldibacillus</taxon>
    </lineage>
</organism>
<evidence type="ECO:0000256" key="3">
    <source>
        <dbReference type="ARBA" id="ARBA00022475"/>
    </source>
</evidence>
<evidence type="ECO:0000313" key="12">
    <source>
        <dbReference type="EMBL" id="KYD16894.1"/>
    </source>
</evidence>
<evidence type="ECO:0000313" key="13">
    <source>
        <dbReference type="Proteomes" id="UP000075683"/>
    </source>
</evidence>
<dbReference type="STRING" id="301148.B4135_2573"/>
<dbReference type="InterPro" id="IPR045042">
    <property type="entry name" value="YnaI-like"/>
</dbReference>
<dbReference type="AlphaFoldDB" id="A0A150LX43"/>
<dbReference type="PANTHER" id="PTHR43634:SF2">
    <property type="entry name" value="LOW CONDUCTANCE MECHANOSENSITIVE CHANNEL YNAI"/>
    <property type="match status" value="1"/>
</dbReference>
<dbReference type="Gene3D" id="3.30.70.100">
    <property type="match status" value="1"/>
</dbReference>
<feature type="transmembrane region" description="Helical" evidence="8">
    <location>
        <begin position="136"/>
        <end position="157"/>
    </location>
</feature>
<dbReference type="InterPro" id="IPR049278">
    <property type="entry name" value="MS_channel_C"/>
</dbReference>
<feature type="domain" description="Mechanosensitive ion channel transmembrane helices 2/3" evidence="11">
    <location>
        <begin position="144"/>
        <end position="184"/>
    </location>
</feature>
<protein>
    <recommendedName>
        <fullName evidence="14">Mechanosensitive ion channel protein</fullName>
    </recommendedName>
</protein>
<evidence type="ECO:0000256" key="5">
    <source>
        <dbReference type="ARBA" id="ARBA00022989"/>
    </source>
</evidence>
<dbReference type="SUPFAM" id="SSF82861">
    <property type="entry name" value="Mechanosensitive channel protein MscS (YggB), transmembrane region"/>
    <property type="match status" value="1"/>
</dbReference>
<feature type="region of interest" description="Disordered" evidence="7">
    <location>
        <begin position="345"/>
        <end position="369"/>
    </location>
</feature>
<comment type="caution">
    <text evidence="12">The sequence shown here is derived from an EMBL/GenBank/DDBJ whole genome shotgun (WGS) entry which is preliminary data.</text>
</comment>
<feature type="domain" description="Mechanosensitive ion channel MscS" evidence="9">
    <location>
        <begin position="186"/>
        <end position="252"/>
    </location>
</feature>
<dbReference type="InterPro" id="IPR010920">
    <property type="entry name" value="LSM_dom_sf"/>
</dbReference>
<dbReference type="Pfam" id="PF21082">
    <property type="entry name" value="MS_channel_3rd"/>
    <property type="match status" value="1"/>
</dbReference>
<dbReference type="InterPro" id="IPR049142">
    <property type="entry name" value="MS_channel_1st"/>
</dbReference>
<evidence type="ECO:0000256" key="4">
    <source>
        <dbReference type="ARBA" id="ARBA00022692"/>
    </source>
</evidence>
<name>A0A150LX43_9BACI</name>
<feature type="domain" description="Mechanosensitive ion channel MscS C-terminal" evidence="10">
    <location>
        <begin position="268"/>
        <end position="343"/>
    </location>
</feature>
<keyword evidence="5 8" id="KW-1133">Transmembrane helix</keyword>
<dbReference type="InterPro" id="IPR011014">
    <property type="entry name" value="MscS_channel_TM-2"/>
</dbReference>
<feature type="transmembrane region" description="Helical" evidence="8">
    <location>
        <begin position="163"/>
        <end position="183"/>
    </location>
</feature>